<evidence type="ECO:0000256" key="2">
    <source>
        <dbReference type="ARBA" id="ARBA00008465"/>
    </source>
</evidence>
<evidence type="ECO:0000256" key="4">
    <source>
        <dbReference type="ARBA" id="ARBA00023235"/>
    </source>
</evidence>
<keyword evidence="4" id="KW-0413">Isomerase</keyword>
<dbReference type="GeneID" id="87598481"/>
<dbReference type="Gene3D" id="3.20.20.240">
    <property type="entry name" value="Methylmalonyl-CoA mutase"/>
    <property type="match status" value="1"/>
</dbReference>
<evidence type="ECO:0000256" key="5">
    <source>
        <dbReference type="ARBA" id="ARBA00023285"/>
    </source>
</evidence>
<evidence type="ECO:0000259" key="6">
    <source>
        <dbReference type="Pfam" id="PF01642"/>
    </source>
</evidence>
<protein>
    <recommendedName>
        <fullName evidence="6">Methylmalonyl-CoA mutase alpha/beta chain catalytic domain-containing protein</fullName>
    </recommendedName>
</protein>
<keyword evidence="3" id="KW-0846">Cobalamin</keyword>
<reference evidence="7" key="1">
    <citation type="submission" date="2015-08" db="EMBL/GenBank/DDBJ databases">
        <title>Complete DNA Sequence of Pseudomonas syringae pv. actinidiae, the Causal Agent of Kiwifruit Canker Disease.</title>
        <authorList>
            <person name="Rikkerink E.H.A."/>
            <person name="Fineran P.C."/>
        </authorList>
    </citation>
    <scope>NUCLEOTIDE SEQUENCE</scope>
    <source>
        <strain evidence="7">DSM 13666</strain>
    </source>
</reference>
<dbReference type="Pfam" id="PF01642">
    <property type="entry name" value="MM_CoA_mutase"/>
    <property type="match status" value="1"/>
</dbReference>
<gene>
    <name evidence="7" type="ORF">AMD02_04955</name>
</gene>
<feature type="domain" description="Methylmalonyl-CoA mutase alpha/beta chain catalytic" evidence="6">
    <location>
        <begin position="42"/>
        <end position="502"/>
    </location>
</feature>
<dbReference type="GO" id="GO:0031419">
    <property type="term" value="F:cobalamin binding"/>
    <property type="evidence" value="ECO:0007669"/>
    <property type="project" value="UniProtKB-KW"/>
</dbReference>
<evidence type="ECO:0000256" key="1">
    <source>
        <dbReference type="ARBA" id="ARBA00001922"/>
    </source>
</evidence>
<dbReference type="InterPro" id="IPR006099">
    <property type="entry name" value="MeMalonylCoA_mutase_a/b_cat"/>
</dbReference>
<dbReference type="GO" id="GO:0016866">
    <property type="term" value="F:intramolecular transferase activity"/>
    <property type="evidence" value="ECO:0007669"/>
    <property type="project" value="InterPro"/>
</dbReference>
<comment type="caution">
    <text evidence="7">The sequence shown here is derived from an EMBL/GenBank/DDBJ whole genome shotgun (WGS) entry which is preliminary data.</text>
</comment>
<accession>A0A0M0KHI1</accession>
<comment type="similarity">
    <text evidence="2">Belongs to the methylmalonyl-CoA mutase family.</text>
</comment>
<comment type="cofactor">
    <cofactor evidence="1">
        <name>adenosylcob(III)alamin</name>
        <dbReference type="ChEBI" id="CHEBI:18408"/>
    </cofactor>
</comment>
<organism evidence="7">
    <name type="scientific">Halalkalibacterium halodurans</name>
    <name type="common">Bacillus halodurans</name>
    <dbReference type="NCBI Taxonomy" id="86665"/>
    <lineage>
        <taxon>Bacteria</taxon>
        <taxon>Bacillati</taxon>
        <taxon>Bacillota</taxon>
        <taxon>Bacilli</taxon>
        <taxon>Bacillales</taxon>
        <taxon>Bacillaceae</taxon>
        <taxon>Halalkalibacterium (ex Joshi et al. 2022)</taxon>
    </lineage>
</organism>
<dbReference type="CDD" id="cd03677">
    <property type="entry name" value="MM_CoA_mutase_beta"/>
    <property type="match status" value="1"/>
</dbReference>
<dbReference type="PANTHER" id="PTHR48101">
    <property type="entry name" value="METHYLMALONYL-COA MUTASE, MITOCHONDRIAL-RELATED"/>
    <property type="match status" value="1"/>
</dbReference>
<evidence type="ECO:0000313" key="7">
    <source>
        <dbReference type="EMBL" id="KOO38281.1"/>
    </source>
</evidence>
<dbReference type="PANTHER" id="PTHR48101:SF4">
    <property type="entry name" value="METHYLMALONYL-COA MUTASE, MITOCHONDRIAL"/>
    <property type="match status" value="1"/>
</dbReference>
<dbReference type="Gene3D" id="3.40.50.280">
    <property type="entry name" value="Cobalamin-binding domain"/>
    <property type="match status" value="1"/>
</dbReference>
<dbReference type="SUPFAM" id="SSF52242">
    <property type="entry name" value="Cobalamin (vitamin B12)-binding domain"/>
    <property type="match status" value="1"/>
</dbReference>
<dbReference type="RefSeq" id="WP_053430625.1">
    <property type="nucleotide sequence ID" value="NZ_CP040441.1"/>
</dbReference>
<dbReference type="InterPro" id="IPR016176">
    <property type="entry name" value="Cbl-dep_enz_cat"/>
</dbReference>
<proteinExistence type="inferred from homology"/>
<dbReference type="PATRIC" id="fig|136160.3.peg.1270"/>
<keyword evidence="5" id="KW-0170">Cobalt</keyword>
<dbReference type="SUPFAM" id="SSF51703">
    <property type="entry name" value="Cobalamin (vitamin B12)-dependent enzymes"/>
    <property type="match status" value="1"/>
</dbReference>
<sequence>MTKQVDLDLFAEFPIPTYDEWRKVAEASLKGAAFDQKLLTKTLEGLTLEPMYQQRDVDELHISERHVHPVKRKNGKWLVSQELTQGTPESFNRTAKNDLARGQTALHMVIDQTVRDGLSPADQKGETGRTGLLLYNHEDMETALEGIDVSSVPIHLNGGAVQTPFLASLLAIAPTSLHGVVGADPIHEWVKKGSLSYSWRTVFDELSHSVQVVNERALDLKTILVQSHVYHNGGATATEELAFLLATGVQYVRALLERDIAIDDIGRSFCMSVSVGSDLFKEIAKLRALRLLWANIMEAFGAEKEGRNIWLHARTSFYTKTVYDPYVNMLRGTGEAFAAAVGGADSLHVSPFDEPIQKPSPFSRRIARNTSIILQEEAHIGQVEDPAAGSWYVEVLTEKLGEAAWSLFQTIESEGGMIASLEKGLPQQWVERSRQRQEQAAEVRKTVMVGTNRYVAIDEKPLTKQEEEPIAPYRKAIRTKQEKHLKASNYPSLLQAVKEGVPFSKLLTALQTKEAVPTIASIKETRLSMSYEALRKATEQWVKRTGDRPRVTLLTLGSLASHKPRADFARELFQVGGFQVDTTTGVTSTDEALRQLQEKTGNPIVLCGRDEDYESLAASLIEAVREAHPNAMILLAGNLSSETLQAYEQKGLYGTIHVRTNVFQFMNEVLMKRGVIRDANT</sequence>
<name>A0A0M0KHI1_ALKHA</name>
<dbReference type="EMBL" id="LILD01000001">
    <property type="protein sequence ID" value="KOO38281.1"/>
    <property type="molecule type" value="Genomic_DNA"/>
</dbReference>
<dbReference type="InterPro" id="IPR036724">
    <property type="entry name" value="Cobalamin-bd_sf"/>
</dbReference>
<dbReference type="AlphaFoldDB" id="A0A0M0KHI1"/>
<evidence type="ECO:0000256" key="3">
    <source>
        <dbReference type="ARBA" id="ARBA00022628"/>
    </source>
</evidence>
<dbReference type="GO" id="GO:0046872">
    <property type="term" value="F:metal ion binding"/>
    <property type="evidence" value="ECO:0007669"/>
    <property type="project" value="InterPro"/>
</dbReference>